<evidence type="ECO:0000313" key="8">
    <source>
        <dbReference type="EMBL" id="KXJ93967.1"/>
    </source>
</evidence>
<dbReference type="OrthoDB" id="10050372at2759"/>
<evidence type="ECO:0000256" key="2">
    <source>
        <dbReference type="ARBA" id="ARBA00004584"/>
    </source>
</evidence>
<dbReference type="EMBL" id="KQ964247">
    <property type="protein sequence ID" value="KXJ93967.1"/>
    <property type="molecule type" value="Genomic_DNA"/>
</dbReference>
<accession>A0A136J9W4</accession>
<dbReference type="PANTHER" id="PTHR14582">
    <property type="entry name" value="INNER KINETOCHORE SUBUNIT MAL2"/>
    <property type="match status" value="1"/>
</dbReference>
<dbReference type="PANTHER" id="PTHR14582:SF1">
    <property type="entry name" value="CENTROMERE PROTEIN O"/>
    <property type="match status" value="1"/>
</dbReference>
<keyword evidence="6" id="KW-0137">Centromere</keyword>
<feature type="compositionally biased region" description="Basic and acidic residues" evidence="7">
    <location>
        <begin position="80"/>
        <end position="95"/>
    </location>
</feature>
<keyword evidence="5" id="KW-0539">Nucleus</keyword>
<dbReference type="Proteomes" id="UP000070501">
    <property type="component" value="Unassembled WGS sequence"/>
</dbReference>
<name>A0A136J9W4_9PEZI</name>
<comment type="similarity">
    <text evidence="3">Belongs to the CENP-O/MCM21 family.</text>
</comment>
<dbReference type="STRING" id="196109.A0A136J9W4"/>
<protein>
    <submittedName>
        <fullName evidence="8">Cenp-O kinetochore centromere component-domain-containing protein</fullName>
    </submittedName>
</protein>
<dbReference type="InterPro" id="IPR018464">
    <property type="entry name" value="CENP-O"/>
</dbReference>
<proteinExistence type="inferred from homology"/>
<evidence type="ECO:0000256" key="3">
    <source>
        <dbReference type="ARBA" id="ARBA00007321"/>
    </source>
</evidence>
<keyword evidence="4" id="KW-0158">Chromosome</keyword>
<gene>
    <name evidence="8" type="ORF">Micbo1qcDRAFT_158891</name>
</gene>
<sequence>MCVSVTTFRVTDPDPNAVDNGNVLGLRFEVMSHARFLKPYFVMLNRPYTRNKALRVHRHTIPASIPLSGLAARYLPAPKRGNEDEQRDEGRDAKGQQDLPRFVRTLRRELVRFHNRTAVIGDLRDVTITKRDPNTSMVPEADDAAVASIQAADAEAKQVSIEWTDGRAGRLVMNDDGEIVKMVVQAEQGRDRRTVRGFLGGATRVEE</sequence>
<evidence type="ECO:0000256" key="4">
    <source>
        <dbReference type="ARBA" id="ARBA00022454"/>
    </source>
</evidence>
<organism evidence="8 9">
    <name type="scientific">Microdochium bolleyi</name>
    <dbReference type="NCBI Taxonomy" id="196109"/>
    <lineage>
        <taxon>Eukaryota</taxon>
        <taxon>Fungi</taxon>
        <taxon>Dikarya</taxon>
        <taxon>Ascomycota</taxon>
        <taxon>Pezizomycotina</taxon>
        <taxon>Sordariomycetes</taxon>
        <taxon>Xylariomycetidae</taxon>
        <taxon>Xylariales</taxon>
        <taxon>Microdochiaceae</taxon>
        <taxon>Microdochium</taxon>
    </lineage>
</organism>
<dbReference type="AlphaFoldDB" id="A0A136J9W4"/>
<evidence type="ECO:0000256" key="7">
    <source>
        <dbReference type="SAM" id="MobiDB-lite"/>
    </source>
</evidence>
<dbReference type="Pfam" id="PF09496">
    <property type="entry name" value="CENP-O"/>
    <property type="match status" value="1"/>
</dbReference>
<feature type="non-terminal residue" evidence="8">
    <location>
        <position position="207"/>
    </location>
</feature>
<dbReference type="GO" id="GO:0005634">
    <property type="term" value="C:nucleus"/>
    <property type="evidence" value="ECO:0007669"/>
    <property type="project" value="UniProtKB-SubCell"/>
</dbReference>
<evidence type="ECO:0000313" key="9">
    <source>
        <dbReference type="Proteomes" id="UP000070501"/>
    </source>
</evidence>
<keyword evidence="9" id="KW-1185">Reference proteome</keyword>
<dbReference type="InParanoid" id="A0A136J9W4"/>
<comment type="subcellular location">
    <subcellularLocation>
        <location evidence="2">Chromosome</location>
        <location evidence="2">Centromere</location>
    </subcellularLocation>
    <subcellularLocation>
        <location evidence="1">Nucleus</location>
    </subcellularLocation>
</comment>
<evidence type="ECO:0000256" key="6">
    <source>
        <dbReference type="ARBA" id="ARBA00023328"/>
    </source>
</evidence>
<evidence type="ECO:0000256" key="5">
    <source>
        <dbReference type="ARBA" id="ARBA00023242"/>
    </source>
</evidence>
<feature type="region of interest" description="Disordered" evidence="7">
    <location>
        <begin position="79"/>
        <end position="98"/>
    </location>
</feature>
<reference evidence="9" key="1">
    <citation type="submission" date="2016-02" db="EMBL/GenBank/DDBJ databases">
        <title>Draft genome sequence of Microdochium bolleyi, a fungal endophyte of beachgrass.</title>
        <authorList>
            <consortium name="DOE Joint Genome Institute"/>
            <person name="David A.S."/>
            <person name="May G."/>
            <person name="Haridas S."/>
            <person name="Lim J."/>
            <person name="Wang M."/>
            <person name="Labutti K."/>
            <person name="Lipzen A."/>
            <person name="Barry K."/>
            <person name="Grigoriev I.V."/>
        </authorList>
    </citation>
    <scope>NUCLEOTIDE SEQUENCE [LARGE SCALE GENOMIC DNA]</scope>
    <source>
        <strain evidence="9">J235TASD1</strain>
    </source>
</reference>
<evidence type="ECO:0000256" key="1">
    <source>
        <dbReference type="ARBA" id="ARBA00004123"/>
    </source>
</evidence>
<dbReference type="GO" id="GO:0031511">
    <property type="term" value="C:Mis6-Sim4 complex"/>
    <property type="evidence" value="ECO:0007669"/>
    <property type="project" value="TreeGrafter"/>
</dbReference>